<dbReference type="GO" id="GO:0005739">
    <property type="term" value="C:mitochondrion"/>
    <property type="evidence" value="ECO:0007669"/>
    <property type="project" value="UniProtKB-SubCell"/>
</dbReference>
<comment type="subunit">
    <text evidence="17">Interacts with AURKA, AURKB, BIRC5 and INCENP. May be a component of the CPC at least composed of BIRC5/survivin, CDCA8/borealin, INCENP and AURKB/Aurora-B.</text>
</comment>
<evidence type="ECO:0000256" key="12">
    <source>
        <dbReference type="ARBA" id="ARBA00023136"/>
    </source>
</evidence>
<keyword evidence="14" id="KW-0131">Cell cycle</keyword>
<evidence type="ECO:0000256" key="6">
    <source>
        <dbReference type="ARBA" id="ARBA00022618"/>
    </source>
</evidence>
<accession>A0A8V5GPH7</accession>
<keyword evidence="13" id="KW-0206">Cytoskeleton</keyword>
<evidence type="ECO:0000256" key="10">
    <source>
        <dbReference type="ARBA" id="ARBA00022989"/>
    </source>
</evidence>
<keyword evidence="12 20" id="KW-0472">Membrane</keyword>
<dbReference type="FunFam" id="3.30.720.220:FF:000001">
    <property type="entry name" value="Jumping translocation breakpoint"/>
    <property type="match status" value="1"/>
</dbReference>
<evidence type="ECO:0000256" key="1">
    <source>
        <dbReference type="ARBA" id="ARBA00004173"/>
    </source>
</evidence>
<evidence type="ECO:0000313" key="22">
    <source>
        <dbReference type="Proteomes" id="UP000694405"/>
    </source>
</evidence>
<dbReference type="Pfam" id="PF05439">
    <property type="entry name" value="JTB"/>
    <property type="match status" value="1"/>
</dbReference>
<evidence type="ECO:0000256" key="13">
    <source>
        <dbReference type="ARBA" id="ARBA00023212"/>
    </source>
</evidence>
<keyword evidence="22" id="KW-1185">Reference proteome</keyword>
<evidence type="ECO:0000256" key="3">
    <source>
        <dbReference type="ARBA" id="ARBA00004300"/>
    </source>
</evidence>
<comment type="subcellular location">
    <subcellularLocation>
        <location evidence="3">Cytoplasm</location>
        <location evidence="3">Cytoskeleton</location>
        <location evidence="3">Microtubule organizing center</location>
        <location evidence="3">Centrosome</location>
    </subcellularLocation>
    <subcellularLocation>
        <location evidence="2">Cytoplasm</location>
        <location evidence="2">Cytoskeleton</location>
        <location evidence="2">Spindle</location>
    </subcellularLocation>
    <subcellularLocation>
        <location evidence="4">Membrane</location>
        <topology evidence="4">Single-pass type I membrane protein</topology>
    </subcellularLocation>
    <subcellularLocation>
        <location evidence="1">Mitochondrion</location>
    </subcellularLocation>
</comment>
<evidence type="ECO:0000256" key="17">
    <source>
        <dbReference type="ARBA" id="ARBA00063184"/>
    </source>
</evidence>
<evidence type="ECO:0000256" key="15">
    <source>
        <dbReference type="ARBA" id="ARBA00058368"/>
    </source>
</evidence>
<evidence type="ECO:0000256" key="20">
    <source>
        <dbReference type="SAM" id="Phobius"/>
    </source>
</evidence>
<dbReference type="GO" id="GO:0005813">
    <property type="term" value="C:centrosome"/>
    <property type="evidence" value="ECO:0007669"/>
    <property type="project" value="UniProtKB-SubCell"/>
</dbReference>
<evidence type="ECO:0000256" key="16">
    <source>
        <dbReference type="ARBA" id="ARBA00060886"/>
    </source>
</evidence>
<feature type="compositionally biased region" description="Gly residues" evidence="19">
    <location>
        <begin position="1"/>
        <end position="14"/>
    </location>
</feature>
<evidence type="ECO:0000256" key="9">
    <source>
        <dbReference type="ARBA" id="ARBA00022776"/>
    </source>
</evidence>
<evidence type="ECO:0000256" key="8">
    <source>
        <dbReference type="ARBA" id="ARBA00022729"/>
    </source>
</evidence>
<evidence type="ECO:0000256" key="11">
    <source>
        <dbReference type="ARBA" id="ARBA00023128"/>
    </source>
</evidence>
<keyword evidence="7 20" id="KW-0812">Transmembrane</keyword>
<evidence type="ECO:0000256" key="7">
    <source>
        <dbReference type="ARBA" id="ARBA00022692"/>
    </source>
</evidence>
<evidence type="ECO:0000313" key="21">
    <source>
        <dbReference type="Ensembl" id="ENSMUNP00000024729.1"/>
    </source>
</evidence>
<feature type="compositionally biased region" description="Low complexity" evidence="19">
    <location>
        <begin position="38"/>
        <end position="51"/>
    </location>
</feature>
<protein>
    <recommendedName>
        <fullName evidence="18">Protein JTB</fullName>
    </recommendedName>
</protein>
<reference evidence="21" key="3">
    <citation type="submission" date="2025-09" db="UniProtKB">
        <authorList>
            <consortium name="Ensembl"/>
        </authorList>
    </citation>
    <scope>IDENTIFICATION</scope>
</reference>
<dbReference type="Proteomes" id="UP000694405">
    <property type="component" value="Chromosome 20"/>
</dbReference>
<dbReference type="InterPro" id="IPR008657">
    <property type="entry name" value="JTB"/>
</dbReference>
<keyword evidence="9" id="KW-0498">Mitosis</keyword>
<feature type="region of interest" description="Disordered" evidence="19">
    <location>
        <begin position="1"/>
        <end position="53"/>
    </location>
</feature>
<sequence>RRAGTGNRGVGTGKRGPEPELRNRGGETGPGDRKPELGNGNRAAGTGTGTRDPVSAACWRVEEFVVAQECSACTGFQMKTVPECSPTGFVEQINCAGSKRAEFKSCRSALQDSRSFWHFVGSSLALAAGASILVLWRQRLLDRKALEKVRKQMESI</sequence>
<dbReference type="Ensembl" id="ENSMUNT00000027586.1">
    <property type="protein sequence ID" value="ENSMUNP00000024729.1"/>
    <property type="gene ID" value="ENSMUNG00000020231.1"/>
</dbReference>
<keyword evidence="6" id="KW-0132">Cell division</keyword>
<feature type="transmembrane region" description="Helical" evidence="20">
    <location>
        <begin position="116"/>
        <end position="136"/>
    </location>
</feature>
<keyword evidence="8" id="KW-0732">Signal</keyword>
<reference evidence="21" key="2">
    <citation type="submission" date="2025-08" db="UniProtKB">
        <authorList>
            <consortium name="Ensembl"/>
        </authorList>
    </citation>
    <scope>IDENTIFICATION</scope>
</reference>
<dbReference type="PANTHER" id="PTHR13041">
    <property type="entry name" value="JTB PROTEIN-RELATED"/>
    <property type="match status" value="1"/>
</dbReference>
<organism evidence="21 22">
    <name type="scientific">Melopsittacus undulatus</name>
    <name type="common">Budgerigar</name>
    <name type="synonym">Psittacus undulatus</name>
    <dbReference type="NCBI Taxonomy" id="13146"/>
    <lineage>
        <taxon>Eukaryota</taxon>
        <taxon>Metazoa</taxon>
        <taxon>Chordata</taxon>
        <taxon>Craniata</taxon>
        <taxon>Vertebrata</taxon>
        <taxon>Euteleostomi</taxon>
        <taxon>Archelosauria</taxon>
        <taxon>Archosauria</taxon>
        <taxon>Dinosauria</taxon>
        <taxon>Saurischia</taxon>
        <taxon>Theropoda</taxon>
        <taxon>Coelurosauria</taxon>
        <taxon>Aves</taxon>
        <taxon>Neognathae</taxon>
        <taxon>Neoaves</taxon>
        <taxon>Telluraves</taxon>
        <taxon>Australaves</taxon>
        <taxon>Psittaciformes</taxon>
        <taxon>Psittaculidae</taxon>
        <taxon>Melopsittacus</taxon>
    </lineage>
</organism>
<reference evidence="21" key="1">
    <citation type="submission" date="2020-03" db="EMBL/GenBank/DDBJ databases">
        <title>Melopsittacus undulatus (budgerigar) genome, bMelUnd1, maternal haplotype with Z.</title>
        <authorList>
            <person name="Gedman G."/>
            <person name="Mountcastle J."/>
            <person name="Haase B."/>
            <person name="Formenti G."/>
            <person name="Wright T."/>
            <person name="Apodaca J."/>
            <person name="Pelan S."/>
            <person name="Chow W."/>
            <person name="Rhie A."/>
            <person name="Howe K."/>
            <person name="Fedrigo O."/>
            <person name="Jarvis E.D."/>
        </authorList>
    </citation>
    <scope>NUCLEOTIDE SEQUENCE [LARGE SCALE GENOMIC DNA]</scope>
</reference>
<keyword evidence="5" id="KW-0963">Cytoplasm</keyword>
<keyword evidence="10 20" id="KW-1133">Transmembrane helix</keyword>
<feature type="compositionally biased region" description="Basic and acidic residues" evidence="19">
    <location>
        <begin position="15"/>
        <end position="36"/>
    </location>
</feature>
<evidence type="ECO:0000256" key="19">
    <source>
        <dbReference type="SAM" id="MobiDB-lite"/>
    </source>
</evidence>
<dbReference type="GO" id="GO:0030496">
    <property type="term" value="C:midbody"/>
    <property type="evidence" value="ECO:0007669"/>
    <property type="project" value="TreeGrafter"/>
</dbReference>
<evidence type="ECO:0000256" key="2">
    <source>
        <dbReference type="ARBA" id="ARBA00004186"/>
    </source>
</evidence>
<dbReference type="AlphaFoldDB" id="A0A8V5GPH7"/>
<comment type="similarity">
    <text evidence="16">Belongs to the JTB family.</text>
</comment>
<dbReference type="GO" id="GO:0005819">
    <property type="term" value="C:spindle"/>
    <property type="evidence" value="ECO:0007669"/>
    <property type="project" value="UniProtKB-SubCell"/>
</dbReference>
<comment type="function">
    <text evidence="15">Required for normal cytokinesis during mitosis. Plays a role in the regulation of cell proliferation. May be a component of the chromosomal passenger complex (CPC), a complex that acts as a key regulator of mitosis. The CPC complex has essential functions at the centromere in ensuring correct chromosome alignment and segregation and is required for chromatin-induced microtubule stabilization and spindle assembly. Increases AURKB activity. Inhibits apoptosis induced by TGFB1. Overexpression induces swelling of mitochondria and reduces mitochondrial membrane potential.</text>
</comment>
<dbReference type="Gene3D" id="3.30.720.220">
    <property type="match status" value="1"/>
</dbReference>
<dbReference type="GO" id="GO:0016020">
    <property type="term" value="C:membrane"/>
    <property type="evidence" value="ECO:0007669"/>
    <property type="project" value="UniProtKB-SubCell"/>
</dbReference>
<dbReference type="GO" id="GO:0000281">
    <property type="term" value="P:mitotic cytokinesis"/>
    <property type="evidence" value="ECO:0007669"/>
    <property type="project" value="TreeGrafter"/>
</dbReference>
<keyword evidence="11" id="KW-0496">Mitochondrion</keyword>
<evidence type="ECO:0000256" key="5">
    <source>
        <dbReference type="ARBA" id="ARBA00022490"/>
    </source>
</evidence>
<evidence type="ECO:0000256" key="14">
    <source>
        <dbReference type="ARBA" id="ARBA00023306"/>
    </source>
</evidence>
<name>A0A8V5GPH7_MELUD</name>
<evidence type="ECO:0000256" key="4">
    <source>
        <dbReference type="ARBA" id="ARBA00004479"/>
    </source>
</evidence>
<proteinExistence type="inferred from homology"/>
<evidence type="ECO:0000256" key="18">
    <source>
        <dbReference type="ARBA" id="ARBA00068227"/>
    </source>
</evidence>
<dbReference type="PANTHER" id="PTHR13041:SF3">
    <property type="entry name" value="PROTEIN JTB"/>
    <property type="match status" value="1"/>
</dbReference>